<proteinExistence type="predicted"/>
<dbReference type="EMBL" id="KU574722">
    <property type="protein sequence ID" value="AMM43879.1"/>
    <property type="molecule type" value="Genomic_DNA"/>
</dbReference>
<gene>
    <name evidence="1" type="ORF">CBB_316</name>
</gene>
<accession>A0A1L2CV49</accession>
<evidence type="ECO:0000313" key="2">
    <source>
        <dbReference type="Proteomes" id="UP000223891"/>
    </source>
</evidence>
<name>A0A1L2CV49_9CAUD</name>
<reference evidence="2" key="1">
    <citation type="submission" date="2016-01" db="EMBL/GenBank/DDBJ databases">
        <title>Isolation and Characterization of Enterobacteria phage CBB.</title>
        <authorList>
            <person name="Buttimer C.T.H."/>
            <person name="Hendrix H."/>
            <person name="Alexandre H."/>
            <person name="O'Mahony J."/>
            <person name="Lavigne R."/>
            <person name="Coffey A."/>
        </authorList>
    </citation>
    <scope>NUCLEOTIDE SEQUENCE [LARGE SCALE GENOMIC DNA]</scope>
</reference>
<keyword evidence="2" id="KW-1185">Reference proteome</keyword>
<dbReference type="Proteomes" id="UP000223891">
    <property type="component" value="Segment"/>
</dbReference>
<protein>
    <submittedName>
        <fullName evidence="1">Structural protein</fullName>
    </submittedName>
</protein>
<evidence type="ECO:0000313" key="1">
    <source>
        <dbReference type="EMBL" id="AMM43879.1"/>
    </source>
</evidence>
<organism evidence="1 2">
    <name type="scientific">Pectobacterium phage vB_PcaM_CBB</name>
    <dbReference type="NCBI Taxonomy" id="2772511"/>
    <lineage>
        <taxon>Viruses</taxon>
        <taxon>Duplodnaviria</taxon>
        <taxon>Heunggongvirae</taxon>
        <taxon>Uroviricota</taxon>
        <taxon>Caudoviricetes</taxon>
        <taxon>Mimasvirus</taxon>
        <taxon>Mimasvirus CBB</taxon>
    </lineage>
</organism>
<sequence length="181" mass="19936">MNNLFNAFSIKVPGQVLDNKKFFEYSDYDNTSITTPTDAQTLTKAKAYVRLKHIERKLSELSVPVYFTINFATPGTASAVPTDAELVVGYISVEPFLSTLTDAPDEADRFTAAASVIKGIIDEALAAEIESEFFEVQKTYTRSQFPGSSETDTYRELETVYVTVPAESATSTVVYIEIKAA</sequence>